<protein>
    <submittedName>
        <fullName evidence="1">Uncharacterized protein</fullName>
    </submittedName>
</protein>
<keyword evidence="2" id="KW-1185">Reference proteome</keyword>
<accession>S3UQH3</accession>
<evidence type="ECO:0000313" key="1">
    <source>
        <dbReference type="EMBL" id="EPG72646.1"/>
    </source>
</evidence>
<gene>
    <name evidence="1" type="ORF">LEP1GSC058_1074</name>
</gene>
<name>S3UQH3_9LEPT</name>
<dbReference type="STRING" id="1193011.LEP1GSC058_1074"/>
<dbReference type="EMBL" id="AKWZ02000011">
    <property type="protein sequence ID" value="EPG72646.1"/>
    <property type="molecule type" value="Genomic_DNA"/>
</dbReference>
<dbReference type="AlphaFoldDB" id="S3UQH3"/>
<organism evidence="1 2">
    <name type="scientific">Leptospira fainei serovar Hurstbridge str. BUT 6</name>
    <dbReference type="NCBI Taxonomy" id="1193011"/>
    <lineage>
        <taxon>Bacteria</taxon>
        <taxon>Pseudomonadati</taxon>
        <taxon>Spirochaetota</taxon>
        <taxon>Spirochaetia</taxon>
        <taxon>Leptospirales</taxon>
        <taxon>Leptospiraceae</taxon>
        <taxon>Leptospira</taxon>
    </lineage>
</organism>
<comment type="caution">
    <text evidence="1">The sequence shown here is derived from an EMBL/GenBank/DDBJ whole genome shotgun (WGS) entry which is preliminary data.</text>
</comment>
<dbReference type="Proteomes" id="UP000014540">
    <property type="component" value="Unassembled WGS sequence"/>
</dbReference>
<proteinExistence type="predicted"/>
<evidence type="ECO:0000313" key="2">
    <source>
        <dbReference type="Proteomes" id="UP000014540"/>
    </source>
</evidence>
<reference evidence="1" key="1">
    <citation type="submission" date="2013-04" db="EMBL/GenBank/DDBJ databases">
        <authorList>
            <person name="Harkins D.M."/>
            <person name="Durkin A.S."/>
            <person name="Selengut J.D."/>
            <person name="Sanka R."/>
            <person name="DePew J."/>
            <person name="Purushe J."/>
            <person name="Ahmed A."/>
            <person name="van der Linden H."/>
            <person name="Goris M.G.A."/>
            <person name="Hartskeerl R.A."/>
            <person name="Vinetz J.M."/>
            <person name="Sutton G.G."/>
            <person name="Nelson W.C."/>
            <person name="Fouts D.E."/>
        </authorList>
    </citation>
    <scope>NUCLEOTIDE SEQUENCE [LARGE SCALE GENOMIC DNA]</scope>
    <source>
        <strain evidence="1">BUT 6</strain>
    </source>
</reference>
<sequence length="37" mass="4405">MGSLLIITPLKFKSQYRYKYLTSIMSLTPFDNYQLTE</sequence>